<gene>
    <name evidence="1" type="ORF">SVIM_LOCUS183809</name>
</gene>
<dbReference type="AlphaFoldDB" id="A0A6N2L6C2"/>
<sequence length="115" mass="12369">METHGPPTPSSSSSKFAAYQNPAFSAALTAKSLRPSKSTLLFVVSLSSASAFSLLSTISRENGLIEVMSFGIFSQEVACSTGSGGFIIYWICIFHLQGHLFVQSKNCWRANNLSL</sequence>
<name>A0A6N2L6C2_SALVM</name>
<organism evidence="1">
    <name type="scientific">Salix viminalis</name>
    <name type="common">Common osier</name>
    <name type="synonym">Basket willow</name>
    <dbReference type="NCBI Taxonomy" id="40686"/>
    <lineage>
        <taxon>Eukaryota</taxon>
        <taxon>Viridiplantae</taxon>
        <taxon>Streptophyta</taxon>
        <taxon>Embryophyta</taxon>
        <taxon>Tracheophyta</taxon>
        <taxon>Spermatophyta</taxon>
        <taxon>Magnoliopsida</taxon>
        <taxon>eudicotyledons</taxon>
        <taxon>Gunneridae</taxon>
        <taxon>Pentapetalae</taxon>
        <taxon>rosids</taxon>
        <taxon>fabids</taxon>
        <taxon>Malpighiales</taxon>
        <taxon>Salicaceae</taxon>
        <taxon>Saliceae</taxon>
        <taxon>Salix</taxon>
    </lineage>
</organism>
<dbReference type="InterPro" id="IPR019176">
    <property type="entry name" value="Cytochrome_B561-rel"/>
</dbReference>
<dbReference type="Pfam" id="PF09786">
    <property type="entry name" value="CytochromB561_N"/>
    <property type="match status" value="1"/>
</dbReference>
<reference evidence="1" key="1">
    <citation type="submission" date="2019-03" db="EMBL/GenBank/DDBJ databases">
        <authorList>
            <person name="Mank J."/>
            <person name="Almeida P."/>
        </authorList>
    </citation>
    <scope>NUCLEOTIDE SEQUENCE</scope>
    <source>
        <strain evidence="1">78183</strain>
    </source>
</reference>
<dbReference type="PANTHER" id="PTHR21780">
    <property type="entry name" value="TRANSMEMBRANE PROTEIN 209"/>
    <property type="match status" value="1"/>
</dbReference>
<evidence type="ECO:0000313" key="1">
    <source>
        <dbReference type="EMBL" id="VFU36455.1"/>
    </source>
</evidence>
<proteinExistence type="predicted"/>
<protein>
    <submittedName>
        <fullName evidence="1">Uncharacterized protein</fullName>
    </submittedName>
</protein>
<dbReference type="EMBL" id="CAADRP010001113">
    <property type="protein sequence ID" value="VFU36455.1"/>
    <property type="molecule type" value="Genomic_DNA"/>
</dbReference>
<dbReference type="PANTHER" id="PTHR21780:SF0">
    <property type="entry name" value="TRANSMEMBRANE PROTEIN 209"/>
    <property type="match status" value="1"/>
</dbReference>
<accession>A0A6N2L6C2</accession>
<dbReference type="GO" id="GO:0016020">
    <property type="term" value="C:membrane"/>
    <property type="evidence" value="ECO:0007669"/>
    <property type="project" value="TreeGrafter"/>
</dbReference>